<comment type="caution">
    <text evidence="1">The sequence shown here is derived from an EMBL/GenBank/DDBJ whole genome shotgun (WGS) entry which is preliminary data.</text>
</comment>
<dbReference type="PANTHER" id="PTHR47468">
    <property type="entry name" value="OS08G0130000 PROTEIN"/>
    <property type="match status" value="1"/>
</dbReference>
<dbReference type="AlphaFoldDB" id="A0ABD1ZJD1"/>
<evidence type="ECO:0000313" key="2">
    <source>
        <dbReference type="Proteomes" id="UP001605036"/>
    </source>
</evidence>
<dbReference type="EMBL" id="JBHFFA010000001">
    <property type="protein sequence ID" value="KAL2651556.1"/>
    <property type="molecule type" value="Genomic_DNA"/>
</dbReference>
<dbReference type="PANTHER" id="PTHR47468:SF1">
    <property type="entry name" value="OS08G0130000 PROTEIN"/>
    <property type="match status" value="1"/>
</dbReference>
<keyword evidence="2" id="KW-1185">Reference proteome</keyword>
<reference evidence="1 2" key="1">
    <citation type="submission" date="2024-09" db="EMBL/GenBank/DDBJ databases">
        <title>Chromosome-scale assembly of Riccia fluitans.</title>
        <authorList>
            <person name="Paukszto L."/>
            <person name="Sawicki J."/>
            <person name="Karawczyk K."/>
            <person name="Piernik-Szablinska J."/>
            <person name="Szczecinska M."/>
            <person name="Mazdziarz M."/>
        </authorList>
    </citation>
    <scope>NUCLEOTIDE SEQUENCE [LARGE SCALE GENOMIC DNA]</scope>
    <source>
        <strain evidence="1">Rf_01</strain>
        <tissue evidence="1">Aerial parts of the thallus</tissue>
    </source>
</reference>
<proteinExistence type="predicted"/>
<evidence type="ECO:0000313" key="1">
    <source>
        <dbReference type="EMBL" id="KAL2651556.1"/>
    </source>
</evidence>
<protein>
    <recommendedName>
        <fullName evidence="3">LAGLIDADG homing endonuclease</fullName>
    </recommendedName>
</protein>
<accession>A0ABD1ZJD1</accession>
<sequence length="141" mass="15516">MSRTGTWRQNCYSHRHRTGSGVKPPGAVKKKAYFDHSHGKFSSVIFRDLGAQESEGCFSWFHVELPRSNQKLTLVAQYLIDILCPPLKLQEILALVSNGPYCGSIDGALVFRVNSAGPTTSHFTHKIAALVTDDRVISVSG</sequence>
<evidence type="ECO:0008006" key="3">
    <source>
        <dbReference type="Google" id="ProtNLM"/>
    </source>
</evidence>
<gene>
    <name evidence="1" type="ORF">R1flu_019684</name>
</gene>
<name>A0ABD1ZJD1_9MARC</name>
<organism evidence="1 2">
    <name type="scientific">Riccia fluitans</name>
    <dbReference type="NCBI Taxonomy" id="41844"/>
    <lineage>
        <taxon>Eukaryota</taxon>
        <taxon>Viridiplantae</taxon>
        <taxon>Streptophyta</taxon>
        <taxon>Embryophyta</taxon>
        <taxon>Marchantiophyta</taxon>
        <taxon>Marchantiopsida</taxon>
        <taxon>Marchantiidae</taxon>
        <taxon>Marchantiales</taxon>
        <taxon>Ricciaceae</taxon>
        <taxon>Riccia</taxon>
    </lineage>
</organism>
<dbReference type="Proteomes" id="UP001605036">
    <property type="component" value="Unassembled WGS sequence"/>
</dbReference>